<evidence type="ECO:0000256" key="2">
    <source>
        <dbReference type="SAM" id="MobiDB-lite"/>
    </source>
</evidence>
<evidence type="ECO:0000313" key="7">
    <source>
        <dbReference type="EMBL" id="CAB78092.1"/>
    </source>
</evidence>
<reference evidence="7" key="4">
    <citation type="submission" date="2000-03" db="EMBL/GenBank/DDBJ databases">
        <authorList>
            <person name="Murphy G."/>
            <person name="Ridley P."/>
            <person name="Hudson S."/>
            <person name="Mewes H.W."/>
            <person name="Lemcke K."/>
            <person name="Mayer K.F.X."/>
        </authorList>
    </citation>
    <scope>NUCLEOTIDE SEQUENCE</scope>
</reference>
<dbReference type="PaxDb" id="3702-AT4G09690.1"/>
<dbReference type="Araport" id="AT4G09690"/>
<reference evidence="5 8" key="1">
    <citation type="journal article" date="1999" name="Nature">
        <title>Sequence and analysis of chromosome 4 of the plant Arabidopsis thaliana.</title>
        <authorList>
            <consortium name="EU"/>
            <consortium name="CSHL and WU Arabidopsis Sequencing Project"/>
            <person name="Mayer K."/>
            <person name="Schuller C."/>
            <person name="Wambutt R."/>
            <person name="Murphy G."/>
            <person name="Volckaert G."/>
            <person name="Pohl T."/>
            <person name="Dusterhoft A."/>
            <person name="Stiekema W."/>
            <person name="Entian K.D."/>
            <person name="Terryn N."/>
            <person name="Harris B."/>
            <person name="Ansorge W."/>
            <person name="Brandt P."/>
            <person name="Grivell L."/>
            <person name="Rieger M."/>
            <person name="Weichselgartner M."/>
            <person name="de Simone V."/>
            <person name="Obermaier B."/>
            <person name="Mache R."/>
            <person name="Muller M."/>
            <person name="Kreis M."/>
            <person name="Delseny M."/>
            <person name="Puigdomenech P."/>
            <person name="Watson M."/>
            <person name="Schmidtheini T."/>
            <person name="Reichert B."/>
            <person name="Portatelle D."/>
            <person name="Perez-Alonso M."/>
            <person name="Boutry M."/>
            <person name="Bancroft I."/>
            <person name="Vos P."/>
            <person name="Hoheisel J."/>
            <person name="Zimmermann W."/>
            <person name="Wedler H."/>
            <person name="Ridley P."/>
            <person name="Langham S.A."/>
            <person name="McCullagh B."/>
            <person name="Bilham L."/>
            <person name="Robben J."/>
            <person name="Van der Schueren J."/>
            <person name="Grymonprez B."/>
            <person name="Chuang Y.J."/>
            <person name="Vandenbussche F."/>
            <person name="Braeken M."/>
            <person name="Weltjens I."/>
            <person name="Voet M."/>
            <person name="Bastiaens I."/>
            <person name="Aert R."/>
            <person name="Defoor E."/>
            <person name="Weitzenegger T."/>
            <person name="Bothe G."/>
            <person name="Ramsperger U."/>
            <person name="Hilbert H."/>
            <person name="Braun M."/>
            <person name="Holzer E."/>
            <person name="Brandt A."/>
            <person name="Peters S."/>
            <person name="van Staveren M."/>
            <person name="Dirske W."/>
            <person name="Mooijman P."/>
            <person name="Klein Lankhorst R."/>
            <person name="Rose M."/>
            <person name="Hauf J."/>
            <person name="Kotter P."/>
            <person name="Berneiser S."/>
            <person name="Hempel S."/>
            <person name="Feldpausch M."/>
            <person name="Lamberth S."/>
            <person name="Van den Daele H."/>
            <person name="De Keyser A."/>
            <person name="Buysshaert C."/>
            <person name="Gielen J."/>
            <person name="Villarroel R."/>
            <person name="De Clercq R."/>
            <person name="Van Montagu M."/>
            <person name="Rogers J."/>
            <person name="Cronin A."/>
            <person name="Quail M."/>
            <person name="Bray-Allen S."/>
            <person name="Clark L."/>
            <person name="Doggett J."/>
            <person name="Hall S."/>
            <person name="Kay M."/>
            <person name="Lennard N."/>
            <person name="McLay K."/>
            <person name="Mayes R."/>
            <person name="Pettett A."/>
            <person name="Rajandream M.A."/>
            <person name="Lyne M."/>
            <person name="Benes V."/>
            <person name="Rechmann S."/>
            <person name="Borkova D."/>
            <person name="Blocker H."/>
            <person name="Scharfe M."/>
            <person name="Grimm M."/>
            <person name="Lohnert T.H."/>
            <person name="Dose S."/>
            <person name="de Haan M."/>
            <person name="Maarse A."/>
            <person name="Schafer M."/>
            <person name="Muller-Auer S."/>
            <person name="Gabel C."/>
            <person name="Fuchs M."/>
            <person name="Fartmann B."/>
            <person name="Granderath K."/>
            <person name="Dauner D."/>
            <person name="Herzl A."/>
            <person name="Neumann S."/>
            <person name="Argiriou A."/>
            <person name="Vitale D."/>
            <person name="Liguori R."/>
            <person name="Piravandi E."/>
            <person name="Massenet O."/>
            <person name="Quigley F."/>
            <person name="Clabauld G."/>
            <person name="Mundlein A."/>
            <person name="Felber R."/>
            <person name="Schnabl S."/>
            <person name="Hiller R."/>
            <person name="Schmidt W."/>
            <person name="Lecharny A."/>
            <person name="Aubourg S."/>
            <person name="Chefdor F."/>
            <person name="Cooke R."/>
            <person name="Berger C."/>
            <person name="Montfort A."/>
            <person name="Casacuberta E."/>
            <person name="Gibbons T."/>
            <person name="Weber N."/>
            <person name="Vandenbol M."/>
            <person name="Bargues M."/>
            <person name="Terol J."/>
            <person name="Torres A."/>
            <person name="Perez-Perez A."/>
            <person name="Purnelle B."/>
            <person name="Bent E."/>
            <person name="Johnson S."/>
            <person name="Tacon D."/>
            <person name="Jesse T."/>
            <person name="Heijnen L."/>
            <person name="Schwarz S."/>
            <person name="Scholler P."/>
            <person name="Heber S."/>
            <person name="Francs P."/>
            <person name="Bielke C."/>
            <person name="Frishman D."/>
            <person name="Haase D."/>
            <person name="Lemcke K."/>
            <person name="Mewes H.W."/>
            <person name="Stocker S."/>
            <person name="Zaccaria P."/>
            <person name="Bevan M."/>
            <person name="Wilson R.K."/>
            <person name="de la Bastide M."/>
            <person name="Habermann K."/>
            <person name="Parnell L."/>
            <person name="Dedhia N."/>
            <person name="Gnoj L."/>
            <person name="Schutz K."/>
            <person name="Huang E."/>
            <person name="Spiegel L."/>
            <person name="Sehkon M."/>
            <person name="Murray J."/>
            <person name="Sheet P."/>
            <person name="Cordes M."/>
            <person name="Abu-Threideh J."/>
            <person name="Stoneking T."/>
            <person name="Kalicki J."/>
            <person name="Graves T."/>
            <person name="Harmon G."/>
            <person name="Edwards J."/>
            <person name="Latreille P."/>
            <person name="Courtney L."/>
            <person name="Cloud J."/>
            <person name="Abbott A."/>
            <person name="Scott K."/>
            <person name="Johnson D."/>
            <person name="Minx P."/>
            <person name="Bentley D."/>
            <person name="Fulton B."/>
            <person name="Miller N."/>
            <person name="Greco T."/>
            <person name="Kemp K."/>
            <person name="Kramer J."/>
            <person name="Fulton L."/>
            <person name="Mardis E."/>
            <person name="Dante M."/>
            <person name="Pepin K."/>
            <person name="Hillier L."/>
            <person name="Nelson J."/>
            <person name="Spieth J."/>
            <person name="Ryan E."/>
            <person name="Andrews S."/>
            <person name="Geisel C."/>
            <person name="Layman D."/>
            <person name="Du H."/>
            <person name="Ali J."/>
            <person name="Berghoff A."/>
            <person name="Jones K."/>
            <person name="Drone K."/>
            <person name="Cotton M."/>
            <person name="Joshu C."/>
            <person name="Antonoiu B."/>
            <person name="Zidanic M."/>
            <person name="Strong C."/>
            <person name="Sun H."/>
            <person name="Lamar B."/>
            <person name="Yordan C."/>
            <person name="Ma P."/>
            <person name="Zhong J."/>
            <person name="Preston R."/>
            <person name="Vil D."/>
            <person name="Shekher M."/>
            <person name="Matero A."/>
            <person name="Shah R."/>
            <person name="Swaby I.K."/>
            <person name="O'Shaughnessy A."/>
            <person name="Rodriguez M."/>
            <person name="Hoffmann J."/>
            <person name="Till S."/>
            <person name="Granat S."/>
            <person name="Shohdy N."/>
            <person name="Hasegawa A."/>
            <person name="Hameed A."/>
            <person name="Lodhi M."/>
            <person name="Johnson A."/>
            <person name="Chen E."/>
            <person name="Marra M."/>
            <person name="Martienssen R."/>
            <person name="McCombie W.R."/>
        </authorList>
    </citation>
    <scope>NUCLEOTIDE SEQUENCE [LARGE SCALE GENOMIC DNA]</scope>
    <source>
        <strain evidence="8">cv. Columbia</strain>
    </source>
</reference>
<reference evidence="5" key="6">
    <citation type="submission" date="2011-02" db="EMBL/GenBank/DDBJ databases">
        <authorList>
            <consortium name="TAIR"/>
            <person name="Swarbreck D."/>
            <person name="Lamesch P."/>
            <person name="Wilks C."/>
            <person name="Huala E."/>
        </authorList>
    </citation>
    <scope>NUCLEOTIDE SEQUENCE</scope>
</reference>
<dbReference type="EMBL" id="CP002687">
    <property type="protein sequence ID" value="AEE82782.1"/>
    <property type="molecule type" value="Genomic_DNA"/>
</dbReference>
<dbReference type="EMBL" id="AL049482">
    <property type="protein sequence ID" value="CAB39636.1"/>
    <property type="molecule type" value="Genomic_DNA"/>
</dbReference>
<feature type="domain" description="DC1" evidence="3">
    <location>
        <begin position="62"/>
        <end position="110"/>
    </location>
</feature>
<evidence type="ECO:0000313" key="8">
    <source>
        <dbReference type="Proteomes" id="UP000006548"/>
    </source>
</evidence>
<reference evidence="7" key="5">
    <citation type="submission" date="2000-03" db="EMBL/GenBank/DDBJ databases">
        <authorList>
            <person name="Spiegel L.A."/>
            <person name="Huang E.N."/>
            <person name="Nascimento L.U."/>
            <person name="de la Bastide M."/>
            <person name="Vil D.M."/>
            <person name="Preston R.R."/>
            <person name="Matero A."/>
            <person name="Shah R."/>
            <person name="O'Shaughnessy A."/>
            <person name="Rodriguez M."/>
            <person name="Shekher M."/>
            <person name="Schutz K."/>
            <person name="See L.H."/>
            <person name="Swaby I."/>
            <person name="Habermann K."/>
            <person name="Dedhia N.N."/>
            <person name="Mewes H.W."/>
            <person name="Lemcke K."/>
            <person name="Mayer K.F.X."/>
        </authorList>
    </citation>
    <scope>NUCLEOTIDE SEQUENCE</scope>
</reference>
<evidence type="ECO:0000313" key="5">
    <source>
        <dbReference type="EMBL" id="AEE82782.1"/>
    </source>
</evidence>
<sequence>MSSEGVSLPLIHEHLMIPWNDLRKGDCCGRLEAISDGYYCKSCDFFVHKKCGDECSEFIEHPCHSIHTLTLVRGERIKRGTYCDLCGKSINVNLYYSCKICDFDVDLYCAKYPPPEVIDISETHNHKLTLIKKQIEFDCDAKCGNDGYGFRYKCHECEVSFHVDCVWNPSEVKHLLELNHSHHSLHPLKLLTGLLPIYIDEKCRLCGREIEDKLFNHCSSCNFSVDVRCLLNPPPLYLLDLKAHDHQLTLFPRLGYFICNACGMRGDRSPYKIKVKSRVGQKRPELIIQIGTDYPNRNRLSKSEPIIQIGTDPNVGPKTVSEPDDLPYWNLNSSTRKTNPNPTRI</sequence>
<gene>
    <name evidence="4 5" type="ordered locus">At4g09690</name>
    <name evidence="6" type="ORF">F17A8.40</name>
    <name evidence="5" type="ORF">F17A8_40</name>
</gene>
<dbReference type="HOGENOM" id="CLU_804977_0_0_1"/>
<keyword evidence="1" id="KW-0677">Repeat</keyword>
<dbReference type="TAIR" id="AT4G09690"/>
<dbReference type="Pfam" id="PF03107">
    <property type="entry name" value="C1_2"/>
    <property type="match status" value="3"/>
</dbReference>
<dbReference type="PIR" id="T04016">
    <property type="entry name" value="T04016"/>
</dbReference>
<organism evidence="6">
    <name type="scientific">Arabidopsis thaliana</name>
    <name type="common">Mouse-ear cress</name>
    <dbReference type="NCBI Taxonomy" id="3702"/>
    <lineage>
        <taxon>Eukaryota</taxon>
        <taxon>Viridiplantae</taxon>
        <taxon>Streptophyta</taxon>
        <taxon>Embryophyta</taxon>
        <taxon>Tracheophyta</taxon>
        <taxon>Spermatophyta</taxon>
        <taxon>Magnoliopsida</taxon>
        <taxon>eudicotyledons</taxon>
        <taxon>Gunneridae</taxon>
        <taxon>Pentapetalae</taxon>
        <taxon>rosids</taxon>
        <taxon>malvids</taxon>
        <taxon>Brassicales</taxon>
        <taxon>Brassicaceae</taxon>
        <taxon>Camelineae</taxon>
        <taxon>Arabidopsis</taxon>
    </lineage>
</organism>
<dbReference type="AlphaFoldDB" id="Q9SZ85"/>
<dbReference type="PANTHER" id="PTHR32410">
    <property type="entry name" value="CYSTEINE/HISTIDINE-RICH C1 DOMAIN FAMILY PROTEIN"/>
    <property type="match status" value="1"/>
</dbReference>
<keyword evidence="8" id="KW-1185">Reference proteome</keyword>
<accession>Q9SZ85</accession>
<feature type="domain" description="DC1" evidence="3">
    <location>
        <begin position="123"/>
        <end position="166"/>
    </location>
</feature>
<feature type="domain" description="DC1" evidence="3">
    <location>
        <begin position="182"/>
        <end position="229"/>
    </location>
</feature>
<dbReference type="SUPFAM" id="SSF57889">
    <property type="entry name" value="Cysteine-rich domain"/>
    <property type="match status" value="3"/>
</dbReference>
<evidence type="ECO:0000313" key="4">
    <source>
        <dbReference type="Araport" id="AT4G09690"/>
    </source>
</evidence>
<reference evidence="6" key="2">
    <citation type="submission" date="1999-03" db="EMBL/GenBank/DDBJ databases">
        <authorList>
            <person name="Bevan M."/>
            <person name="Murphy G."/>
            <person name="Ridley P."/>
            <person name="Hudson S."/>
            <person name="Bancroft I."/>
            <person name="Mewes H.W."/>
            <person name="Mannhaupt G."/>
            <person name="Mayer K.F.X."/>
            <person name="Schueller C."/>
        </authorList>
    </citation>
    <scope>NUCLEOTIDE SEQUENCE</scope>
</reference>
<reference evidence="8" key="8">
    <citation type="journal article" date="2017" name="Plant J.">
        <title>Araport11: a complete reannotation of the Arabidopsis thaliana reference genome.</title>
        <authorList>
            <person name="Cheng C.Y."/>
            <person name="Krishnakumar V."/>
            <person name="Chan A.P."/>
            <person name="Thibaud-Nissen F."/>
            <person name="Schobel S."/>
            <person name="Town C.D."/>
        </authorList>
    </citation>
    <scope>GENOME REANNOTATION</scope>
    <source>
        <strain evidence="8">cv. Columbia</strain>
    </source>
</reference>
<reference evidence="6" key="3">
    <citation type="submission" date="1999-03" db="EMBL/GenBank/DDBJ databases">
        <authorList>
            <person name="EU Arabidopsis sequencing project"/>
        </authorList>
    </citation>
    <scope>NUCLEOTIDE SEQUENCE</scope>
</reference>
<evidence type="ECO:0000259" key="3">
    <source>
        <dbReference type="Pfam" id="PF03107"/>
    </source>
</evidence>
<dbReference type="InterPro" id="IPR046349">
    <property type="entry name" value="C1-like_sf"/>
</dbReference>
<dbReference type="InterPro" id="IPR053192">
    <property type="entry name" value="Vacuole_Formation_Reg"/>
</dbReference>
<dbReference type="ExpressionAtlas" id="Q9SZ85">
    <property type="expression patterns" value="baseline and differential"/>
</dbReference>
<dbReference type="eggNOG" id="ENOG502RANS">
    <property type="taxonomic scope" value="Eukaryota"/>
</dbReference>
<feature type="compositionally biased region" description="Polar residues" evidence="2">
    <location>
        <begin position="330"/>
        <end position="345"/>
    </location>
</feature>
<proteinExistence type="predicted"/>
<dbReference type="OMA" id="CNELACY"/>
<reference evidence="5" key="7">
    <citation type="submission" date="2016-05" db="EMBL/GenBank/DDBJ databases">
        <authorList>
            <person name="Krishnakumar V."/>
            <person name="Cheng C.-Y."/>
            <person name="Chan A.P."/>
            <person name="Schobel S."/>
            <person name="Kim M."/>
            <person name="Ferlanti E.S."/>
            <person name="Belyaeva I."/>
            <person name="Rosen B.D."/>
            <person name="Micklem G."/>
            <person name="Miller J.R."/>
            <person name="Vaughn M."/>
            <person name="Town C.D."/>
        </authorList>
    </citation>
    <scope>NUCLEOTIDE SEQUENCE</scope>
</reference>
<dbReference type="EMBL" id="AL161515">
    <property type="protein sequence ID" value="CAB78092.1"/>
    <property type="molecule type" value="Genomic_DNA"/>
</dbReference>
<evidence type="ECO:0000313" key="6">
    <source>
        <dbReference type="EMBL" id="CAB39636.1"/>
    </source>
</evidence>
<dbReference type="GeneID" id="826555"/>
<feature type="region of interest" description="Disordered" evidence="2">
    <location>
        <begin position="308"/>
        <end position="345"/>
    </location>
</feature>
<protein>
    <submittedName>
        <fullName evidence="5">Cysteine/Histidine-rich C1 domain family protein</fullName>
    </submittedName>
</protein>
<name>Q9SZ85_ARATH</name>
<dbReference type="KEGG" id="ath:AT4G09690"/>
<dbReference type="InterPro" id="IPR004146">
    <property type="entry name" value="DC1"/>
</dbReference>
<evidence type="ECO:0000256" key="1">
    <source>
        <dbReference type="ARBA" id="ARBA00022737"/>
    </source>
</evidence>
<dbReference type="Proteomes" id="UP000006548">
    <property type="component" value="Chromosome 4"/>
</dbReference>
<dbReference type="PANTHER" id="PTHR32410:SF154">
    <property type="entry name" value="CHP-RICH ZINC FINGER PROTEIN-LIKE-RELATED"/>
    <property type="match status" value="1"/>
</dbReference>